<evidence type="ECO:0000256" key="1">
    <source>
        <dbReference type="ARBA" id="ARBA00004651"/>
    </source>
</evidence>
<dbReference type="InterPro" id="IPR050366">
    <property type="entry name" value="BP-dependent_transpt_permease"/>
</dbReference>
<name>A0A371JD70_9FIRM</name>
<keyword evidence="11" id="KW-1185">Reference proteome</keyword>
<comment type="caution">
    <text evidence="10">The sequence shown here is derived from an EMBL/GenBank/DDBJ whole genome shotgun (WGS) entry which is preliminary data.</text>
</comment>
<evidence type="ECO:0000256" key="7">
    <source>
        <dbReference type="ARBA" id="ARBA00024202"/>
    </source>
</evidence>
<evidence type="ECO:0000256" key="5">
    <source>
        <dbReference type="ARBA" id="ARBA00022989"/>
    </source>
</evidence>
<evidence type="ECO:0000259" key="9">
    <source>
        <dbReference type="PROSITE" id="PS50928"/>
    </source>
</evidence>
<dbReference type="PANTHER" id="PTHR43386:SF1">
    <property type="entry name" value="D,D-DIPEPTIDE TRANSPORT SYSTEM PERMEASE PROTEIN DDPC-RELATED"/>
    <property type="match status" value="1"/>
</dbReference>
<comment type="similarity">
    <text evidence="7">Belongs to the binding-protein-dependent transport system permease family. OppBC subfamily.</text>
</comment>
<evidence type="ECO:0000256" key="6">
    <source>
        <dbReference type="ARBA" id="ARBA00023136"/>
    </source>
</evidence>
<proteinExistence type="inferred from homology"/>
<dbReference type="Proteomes" id="UP000216411">
    <property type="component" value="Unassembled WGS sequence"/>
</dbReference>
<dbReference type="Pfam" id="PF00528">
    <property type="entry name" value="BPD_transp_1"/>
    <property type="match status" value="1"/>
</dbReference>
<dbReference type="InterPro" id="IPR035906">
    <property type="entry name" value="MetI-like_sf"/>
</dbReference>
<dbReference type="PROSITE" id="PS50928">
    <property type="entry name" value="ABC_TM1"/>
    <property type="match status" value="1"/>
</dbReference>
<dbReference type="OrthoDB" id="9797852at2"/>
<evidence type="ECO:0000313" key="11">
    <source>
        <dbReference type="Proteomes" id="UP000216411"/>
    </source>
</evidence>
<feature type="transmembrane region" description="Helical" evidence="8">
    <location>
        <begin position="241"/>
        <end position="260"/>
    </location>
</feature>
<dbReference type="Gene3D" id="1.10.3720.10">
    <property type="entry name" value="MetI-like"/>
    <property type="match status" value="1"/>
</dbReference>
<keyword evidence="2 8" id="KW-0813">Transport</keyword>
<accession>A0A371JD70</accession>
<dbReference type="AlphaFoldDB" id="A0A371JD70"/>
<reference evidence="10 11" key="1">
    <citation type="journal article" date="2017" name="Genome Announc.">
        <title>Draft Genome Sequence of a Sporulating and Motile Strain of Lachnotalea glycerini Isolated from Water in Quebec City, Canada.</title>
        <authorList>
            <person name="Maheux A.F."/>
            <person name="Boudreau D.K."/>
            <person name="Berube E."/>
            <person name="Boissinot M."/>
            <person name="Raymond F."/>
            <person name="Brodeur S."/>
            <person name="Corbeil J."/>
            <person name="Isabel S."/>
            <person name="Omar R.F."/>
            <person name="Bergeron M.G."/>
        </authorList>
    </citation>
    <scope>NUCLEOTIDE SEQUENCE [LARGE SCALE GENOMIC DNA]</scope>
    <source>
        <strain evidence="10 11">CCRI-19302</strain>
    </source>
</reference>
<evidence type="ECO:0000256" key="2">
    <source>
        <dbReference type="ARBA" id="ARBA00022448"/>
    </source>
</evidence>
<dbReference type="RefSeq" id="WP_094377939.1">
    <property type="nucleotide sequence ID" value="NZ_NOKA02000030.1"/>
</dbReference>
<dbReference type="PANTHER" id="PTHR43386">
    <property type="entry name" value="OLIGOPEPTIDE TRANSPORT SYSTEM PERMEASE PROTEIN APPC"/>
    <property type="match status" value="1"/>
</dbReference>
<feature type="transmembrane region" description="Helical" evidence="8">
    <location>
        <begin position="106"/>
        <end position="128"/>
    </location>
</feature>
<feature type="transmembrane region" description="Helical" evidence="8">
    <location>
        <begin position="75"/>
        <end position="99"/>
    </location>
</feature>
<evidence type="ECO:0000256" key="8">
    <source>
        <dbReference type="RuleBase" id="RU363032"/>
    </source>
</evidence>
<dbReference type="GO" id="GO:0055085">
    <property type="term" value="P:transmembrane transport"/>
    <property type="evidence" value="ECO:0007669"/>
    <property type="project" value="InterPro"/>
</dbReference>
<evidence type="ECO:0000313" key="10">
    <source>
        <dbReference type="EMBL" id="RDY30709.1"/>
    </source>
</evidence>
<comment type="subcellular location">
    <subcellularLocation>
        <location evidence="1 8">Cell membrane</location>
        <topology evidence="1 8">Multi-pass membrane protein</topology>
    </subcellularLocation>
</comment>
<dbReference type="InterPro" id="IPR053385">
    <property type="entry name" value="ABC_transport_permease"/>
</dbReference>
<feature type="domain" description="ABC transmembrane type-1" evidence="9">
    <location>
        <begin position="75"/>
        <end position="260"/>
    </location>
</feature>
<keyword evidence="5 8" id="KW-1133">Transmembrane helix</keyword>
<evidence type="ECO:0000256" key="4">
    <source>
        <dbReference type="ARBA" id="ARBA00022692"/>
    </source>
</evidence>
<dbReference type="GO" id="GO:0005886">
    <property type="term" value="C:plasma membrane"/>
    <property type="evidence" value="ECO:0007669"/>
    <property type="project" value="UniProtKB-SubCell"/>
</dbReference>
<feature type="transmembrane region" description="Helical" evidence="8">
    <location>
        <begin position="192"/>
        <end position="217"/>
    </location>
</feature>
<dbReference type="Pfam" id="PF12911">
    <property type="entry name" value="OppC_N"/>
    <property type="match status" value="1"/>
</dbReference>
<keyword evidence="4 8" id="KW-0812">Transmembrane</keyword>
<organism evidence="10 11">
    <name type="scientific">Lachnotalea glycerini</name>
    <dbReference type="NCBI Taxonomy" id="1763509"/>
    <lineage>
        <taxon>Bacteria</taxon>
        <taxon>Bacillati</taxon>
        <taxon>Bacillota</taxon>
        <taxon>Clostridia</taxon>
        <taxon>Lachnospirales</taxon>
        <taxon>Lachnospiraceae</taxon>
        <taxon>Lachnotalea</taxon>
    </lineage>
</organism>
<sequence>MTKKILKQKGFIIGLAIVIFFILIAVFAPYIAPNNPLEMNISCKLQKPSSQYWLGTDNLGRCIASRIIWGARSTLLYSMTVLTAIVIVSIPIGLISGYVGGRTDAVIMRVIDIIMAIPSFMLVLAVAGTLGASARNMIIAMSSVWWAGYARIIRGMAIEVKQKDFILALKSAGCSHVKIIIKHIFKNIAEPIIVLATLELGSIILAIASFSFIGLGAQPPTPEWGIMISDSKDYIQSQPQLMIYPGIAIIITVIGFNMLGEGLKNAFGRKLYE</sequence>
<keyword evidence="3" id="KW-1003">Cell membrane</keyword>
<dbReference type="EMBL" id="NOKA02000030">
    <property type="protein sequence ID" value="RDY30709.1"/>
    <property type="molecule type" value="Genomic_DNA"/>
</dbReference>
<gene>
    <name evidence="10" type="ORF">CG710_013375</name>
</gene>
<keyword evidence="6 8" id="KW-0472">Membrane</keyword>
<dbReference type="SUPFAM" id="SSF161098">
    <property type="entry name" value="MetI-like"/>
    <property type="match status" value="1"/>
</dbReference>
<dbReference type="InterPro" id="IPR025966">
    <property type="entry name" value="OppC_N"/>
</dbReference>
<dbReference type="NCBIfam" id="NF045474">
    <property type="entry name" value="Opp2C"/>
    <property type="match status" value="1"/>
</dbReference>
<evidence type="ECO:0000256" key="3">
    <source>
        <dbReference type="ARBA" id="ARBA00022475"/>
    </source>
</evidence>
<feature type="transmembrane region" description="Helical" evidence="8">
    <location>
        <begin position="12"/>
        <end position="32"/>
    </location>
</feature>
<protein>
    <submittedName>
        <fullName evidence="10">ABC transporter permease subunit</fullName>
    </submittedName>
</protein>
<dbReference type="CDD" id="cd06261">
    <property type="entry name" value="TM_PBP2"/>
    <property type="match status" value="1"/>
</dbReference>
<dbReference type="InterPro" id="IPR000515">
    <property type="entry name" value="MetI-like"/>
</dbReference>